<name>A0A563U4T5_9SPHI</name>
<dbReference type="AlphaFoldDB" id="A0A563U4T5"/>
<proteinExistence type="predicted"/>
<dbReference type="Proteomes" id="UP000320042">
    <property type="component" value="Unassembled WGS sequence"/>
</dbReference>
<keyword evidence="2" id="KW-1185">Reference proteome</keyword>
<reference evidence="1 2" key="1">
    <citation type="submission" date="2019-07" db="EMBL/GenBank/DDBJ databases">
        <authorList>
            <person name="Kim J."/>
        </authorList>
    </citation>
    <scope>NUCLEOTIDE SEQUENCE [LARGE SCALE GENOMIC DNA]</scope>
    <source>
        <strain evidence="2">dk17</strain>
    </source>
</reference>
<gene>
    <name evidence="1" type="ORF">FPZ43_14295</name>
</gene>
<comment type="caution">
    <text evidence="1">The sequence shown here is derived from an EMBL/GenBank/DDBJ whole genome shotgun (WGS) entry which is preliminary data.</text>
</comment>
<dbReference type="RefSeq" id="WP_146382620.1">
    <property type="nucleotide sequence ID" value="NZ_VOEJ01000007.1"/>
</dbReference>
<sequence>MDRTSLKYEFILDDNTTVPRLADGDNCAEGIPAIESYLESQEQFVKDWYEDRCDKYEFDPDAGPGIKGING</sequence>
<dbReference type="EMBL" id="VOEJ01000007">
    <property type="protein sequence ID" value="TWR26332.1"/>
    <property type="molecule type" value="Genomic_DNA"/>
</dbReference>
<protein>
    <submittedName>
        <fullName evidence="1">Uncharacterized protein</fullName>
    </submittedName>
</protein>
<dbReference type="OrthoDB" id="799406at2"/>
<accession>A0A563U4T5</accession>
<evidence type="ECO:0000313" key="2">
    <source>
        <dbReference type="Proteomes" id="UP000320042"/>
    </source>
</evidence>
<organism evidence="1 2">
    <name type="scientific">Mucilaginibacter pallidiroseus</name>
    <dbReference type="NCBI Taxonomy" id="2599295"/>
    <lineage>
        <taxon>Bacteria</taxon>
        <taxon>Pseudomonadati</taxon>
        <taxon>Bacteroidota</taxon>
        <taxon>Sphingobacteriia</taxon>
        <taxon>Sphingobacteriales</taxon>
        <taxon>Sphingobacteriaceae</taxon>
        <taxon>Mucilaginibacter</taxon>
    </lineage>
</organism>
<evidence type="ECO:0000313" key="1">
    <source>
        <dbReference type="EMBL" id="TWR26332.1"/>
    </source>
</evidence>